<dbReference type="PANTHER" id="PTHR10098:SF108">
    <property type="entry name" value="TETRATRICOPEPTIDE REPEAT PROTEIN 28"/>
    <property type="match status" value="1"/>
</dbReference>
<name>Q0CUE3_ASPTN</name>
<dbReference type="Proteomes" id="UP000007963">
    <property type="component" value="Unassembled WGS sequence"/>
</dbReference>
<gene>
    <name evidence="3" type="ORF">ATEG_02691</name>
</gene>
<dbReference type="STRING" id="341663.Q0CUE3"/>
<dbReference type="SUPFAM" id="SSF48452">
    <property type="entry name" value="TPR-like"/>
    <property type="match status" value="2"/>
</dbReference>
<dbReference type="InterPro" id="IPR011990">
    <property type="entry name" value="TPR-like_helical_dom_sf"/>
</dbReference>
<dbReference type="OrthoDB" id="9991317at2759"/>
<reference evidence="4" key="1">
    <citation type="submission" date="2005-09" db="EMBL/GenBank/DDBJ databases">
        <title>Annotation of the Aspergillus terreus NIH2624 genome.</title>
        <authorList>
            <person name="Birren B.W."/>
            <person name="Lander E.S."/>
            <person name="Galagan J.E."/>
            <person name="Nusbaum C."/>
            <person name="Devon K."/>
            <person name="Henn M."/>
            <person name="Ma L.-J."/>
            <person name="Jaffe D.B."/>
            <person name="Butler J."/>
            <person name="Alvarez P."/>
            <person name="Gnerre S."/>
            <person name="Grabherr M."/>
            <person name="Kleber M."/>
            <person name="Mauceli E.W."/>
            <person name="Brockman W."/>
            <person name="Rounsley S."/>
            <person name="Young S.K."/>
            <person name="LaButti K."/>
            <person name="Pushparaj V."/>
            <person name="DeCaprio D."/>
            <person name="Crawford M."/>
            <person name="Koehrsen M."/>
            <person name="Engels R."/>
            <person name="Montgomery P."/>
            <person name="Pearson M."/>
            <person name="Howarth C."/>
            <person name="Larson L."/>
            <person name="Luoma S."/>
            <person name="White J."/>
            <person name="Alvarado L."/>
            <person name="Kodira C.D."/>
            <person name="Zeng Q."/>
            <person name="Oleary S."/>
            <person name="Yandava C."/>
            <person name="Denning D.W."/>
            <person name="Nierman W.C."/>
            <person name="Milne T."/>
            <person name="Madden K."/>
        </authorList>
    </citation>
    <scope>NUCLEOTIDE SEQUENCE [LARGE SCALE GENOMIC DNA]</scope>
    <source>
        <strain evidence="4">NIH 2624 / FGSC A1156</strain>
    </source>
</reference>
<dbReference type="GeneID" id="4317221"/>
<dbReference type="eggNOG" id="KOG4626">
    <property type="taxonomic scope" value="Eukaryota"/>
</dbReference>
<organism evidence="3 4">
    <name type="scientific">Aspergillus terreus (strain NIH 2624 / FGSC A1156)</name>
    <dbReference type="NCBI Taxonomy" id="341663"/>
    <lineage>
        <taxon>Eukaryota</taxon>
        <taxon>Fungi</taxon>
        <taxon>Dikarya</taxon>
        <taxon>Ascomycota</taxon>
        <taxon>Pezizomycotina</taxon>
        <taxon>Eurotiomycetes</taxon>
        <taxon>Eurotiomycetidae</taxon>
        <taxon>Eurotiales</taxon>
        <taxon>Aspergillaceae</taxon>
        <taxon>Aspergillus</taxon>
        <taxon>Aspergillus subgen. Circumdati</taxon>
    </lineage>
</organism>
<dbReference type="InterPro" id="IPR024983">
    <property type="entry name" value="CHAT_dom"/>
</dbReference>
<dbReference type="VEuPathDB" id="FungiDB:ATEG_02691"/>
<dbReference type="EMBL" id="CH476596">
    <property type="protein sequence ID" value="EAU37653.1"/>
    <property type="molecule type" value="Genomic_DNA"/>
</dbReference>
<dbReference type="Gene3D" id="1.25.40.10">
    <property type="entry name" value="Tetratricopeptide repeat domain"/>
    <property type="match status" value="3"/>
</dbReference>
<proteinExistence type="predicted"/>
<evidence type="ECO:0000313" key="3">
    <source>
        <dbReference type="EMBL" id="EAU37653.1"/>
    </source>
</evidence>
<feature type="region of interest" description="Disordered" evidence="1">
    <location>
        <begin position="948"/>
        <end position="970"/>
    </location>
</feature>
<evidence type="ECO:0000256" key="1">
    <source>
        <dbReference type="SAM" id="MobiDB-lite"/>
    </source>
</evidence>
<dbReference type="HOGENOM" id="CLU_001305_0_0_1"/>
<feature type="region of interest" description="Disordered" evidence="1">
    <location>
        <begin position="1"/>
        <end position="34"/>
    </location>
</feature>
<sequence length="1375" mass="152585">MATEPAQAAQSAQPDQPVQPVQPAQPAQPAQPTIPQAYIDAAKDAFAKDKPLTDDLRPGTFFDDPNYLDSLPHKAKALICAVQHAGDHPDRPGLCHIQSDLALTQYIATQDDEQLSMAFALEAMSLRYVPAAHPGRGKSNNHMGRLYQRKWEKTKDIADLNEAIRHYKVAADTGKETDAILSEWACDVAVVCLNRYSETNQASDKEQACRYFDRAIGLAGESATRARHLSNKGEFLYRTASGSDEERVVQLTGSISCHDQAIDFCDAHPGLSSKPYAPYGMIHRNAARAYLERFTIQKTAEDFNKSIALFEKALTYENPGTHEWELFTNELANAHEKGAQIFGDAAEEEKAREVWRKAMECAPASITVRTKFAEFCRNKADRCSDRIVAQDLLTQAVTLAEDAVKALPPGHTSPGPAHACCASMHYSMYEFTGELSDLNRAAESAQQATQDQANENLWDYYRLLAQILVVRFERLRQPQDMVACISAAMSSFSKCRPTDHESQSHCLWVVGKATRAMYDTTQLPEILRKVAVAFSQASQLMKKDLSSRALVLNDLGNAYSRLFSHEAVPEHLEKAIETYKEALQVLQQVHKGYEHADILMLNAALGYVMIQRFIHWRSDADIESAIKYYRRSLLHMDEHHPRYAIRVGNLSYALQLRFDINRQLEDLKETQRMLITALEGPVSLSDDLKTGLATHVGNAYLTSFKATEQLSDLENAIDYYNKAIAVGGAASSASRGMAMTNKAIALKKIAQATGNLVDFESSARAFDEAQQVLSRDDPHYWDCISTQAELFYTMYERNLGPDAKSHGLKALDTYTQTVQVKALSPAIRITVASLIAKLYNDMLQDPAKARDYILMSLELLPEAILMHTNRLEQLKFVREYQYVPSSVAALSLGAGDPPNIVIDRLEAGRAFIWDRIEGRPTQLDELEAANPELAGRFRTLQQRLSQQGSSARQLGGVDLTSISPDDANRLQRQRDSDAYRQVLEQIRALPQFGSFLKTPDTTPDLQTYAAEAPIVFINCSAYRSDALVIAKDGVYHLPLPSFDMEEVKVYTARLMMAQHDFSKGEEQAKCLSEYQAVMKWLWYAAAKPVMDSIDWSKYERGPFGKPRVIWVSTGWISVLPIHAAGDFETPSDGSEPMSVHDMAVSSYTNSLKALDFTRQSARRLGTQPNSNLEALIAAMATTPGLGPDGDLDVEPEIRAIDEALTPSFHIKRLDQPNAASVIQQLSSSTIAHFACHARANRKDPSQSVIMLQETPTKPSPLSVRALLKLSLQNCNLVYLSACESGASKDLGLRDEGIHIAGGFHIAGVPHVISTLWKVSDSVSAELAGLFYAKLKEPGRDVNFALAPFALHEAIGEMRRRGVHPMLWGPFVHSGP</sequence>
<evidence type="ECO:0000313" key="4">
    <source>
        <dbReference type="Proteomes" id="UP000007963"/>
    </source>
</evidence>
<feature type="domain" description="CHAT" evidence="2">
    <location>
        <begin position="1076"/>
        <end position="1374"/>
    </location>
</feature>
<accession>Q0CUE3</accession>
<evidence type="ECO:0000259" key="2">
    <source>
        <dbReference type="Pfam" id="PF12770"/>
    </source>
</evidence>
<protein>
    <recommendedName>
        <fullName evidence="2">CHAT domain-containing protein</fullName>
    </recommendedName>
</protein>
<dbReference type="Pfam" id="PF12770">
    <property type="entry name" value="CHAT"/>
    <property type="match status" value="1"/>
</dbReference>
<dbReference type="PANTHER" id="PTHR10098">
    <property type="entry name" value="RAPSYN-RELATED"/>
    <property type="match status" value="1"/>
</dbReference>
<dbReference type="RefSeq" id="XP_001211869.1">
    <property type="nucleotide sequence ID" value="XM_001211869.1"/>
</dbReference>
<dbReference type="OMA" id="AFIWDRI"/>